<name>A0A2B4RJY6_STYPI</name>
<evidence type="ECO:0000313" key="3">
    <source>
        <dbReference type="EMBL" id="PFX16677.1"/>
    </source>
</evidence>
<evidence type="ECO:0000256" key="2">
    <source>
        <dbReference type="SAM" id="MobiDB-lite"/>
    </source>
</evidence>
<gene>
    <name evidence="3" type="ORF">AWC38_SpisGene19036</name>
</gene>
<keyword evidence="4" id="KW-1185">Reference proteome</keyword>
<sequence length="1043" mass="121497">MEDMTEKLSNLDDNGDQLGKHLDLSDGSTHKRCHNEKRSERRARTERLLSDIDKDQRVAFREALLHEKHGLRINIIRITEGFEYVALRPDEVDLESFLLDIFSACSTKSGHSALVLDKETVQGIVTTMDSEWDKICLRVILRSIFSREEMTALGFDPDNLPSMTERVKFVVEEVKNANEAAADLVRLRLNSKKEKLEKEIKEKENLLQKKTNIWSSKTLEEIQSEVQKLKEKVEDTEGLLHSQPTESNYQRKRQMLKRQASSLIECNRLKRRKLSNQGPKPKLDEEDEDFIAKAIEDKSSYHGRRHDTVLYTGQRVKKKNLLSIANYRLAERGKKLIQSATTVYNRARPRNKRSLQAKRHCGKGLFCWKKPPKGEENTNENTHYQRAHVKNIKRRFWGARNSSARKFCFMRSTDDKAYLRPGTSEGFDKARNLRILTLSDHTKARKLPKYDWPEKMVYVTPGSHRVFTKSSVMNETEEKLITEDDRHYVFVRPKAIVGSSGTVWASETVRLRHEDPSAFEVDEPTPGSPQYSLGFRKCCARLHDDLFLYYDMTESDDLDKLSGETESNCKFFTYEKERAEHLKLRIDNLLQFCEDTEMSEHNRALFASQIIPVTKRILDAIDDLFKEEVDSMEKDARKDRILRVTSSCKHGLEVLGDLCLPPVKPRWADLTDAGPGVGVSNYEVRFRDAELARVHNSDYRVRCHRSRGDSRQGEAERTNSAISDALVDGATLEWEKYRRFEDLSEEEIKQLSLQSYEEYEKKRMEKNAWYVCSQVAERIDDAPVLKDYIKSKVSESPDELFFFNSVYLDNYRGASERNKEQAPGAAYFRKIESFMEDHYIRGELFMEFCRDACKESREESSNLCSWCSNNRWVGPETERIPQPVPDSNNPGHFMDIYQTESTGRTPDDYLPRKCIKDLYEEHSDSIRNDQDTMKSFCSKYNVEEKHVIAYVNHLKDIEIRKDIRTRAAQERRRQEAERTYKDFQWDNLIEGGKVQKLRLLENFRPLLVLSPAKEIIENGKKDMPHCPPLKHNINWKDGNVTIS</sequence>
<reference evidence="4" key="1">
    <citation type="journal article" date="2017" name="bioRxiv">
        <title>Comparative analysis of the genomes of Stylophora pistillata and Acropora digitifera provides evidence for extensive differences between species of corals.</title>
        <authorList>
            <person name="Voolstra C.R."/>
            <person name="Li Y."/>
            <person name="Liew Y.J."/>
            <person name="Baumgarten S."/>
            <person name="Zoccola D."/>
            <person name="Flot J.-F."/>
            <person name="Tambutte S."/>
            <person name="Allemand D."/>
            <person name="Aranda M."/>
        </authorList>
    </citation>
    <scope>NUCLEOTIDE SEQUENCE [LARGE SCALE GENOMIC DNA]</scope>
</reference>
<evidence type="ECO:0000313" key="4">
    <source>
        <dbReference type="Proteomes" id="UP000225706"/>
    </source>
</evidence>
<accession>A0A2B4RJY6</accession>
<feature type="coiled-coil region" evidence="1">
    <location>
        <begin position="186"/>
        <end position="239"/>
    </location>
</feature>
<evidence type="ECO:0000256" key="1">
    <source>
        <dbReference type="SAM" id="Coils"/>
    </source>
</evidence>
<protein>
    <recommendedName>
        <fullName evidence="5">RNA-directed DNA polymerase from transposon X-element</fullName>
    </recommendedName>
</protein>
<dbReference type="AlphaFoldDB" id="A0A2B4RJY6"/>
<evidence type="ECO:0008006" key="5">
    <source>
        <dbReference type="Google" id="ProtNLM"/>
    </source>
</evidence>
<feature type="compositionally biased region" description="Basic and acidic residues" evidence="2">
    <location>
        <begin position="1"/>
        <end position="10"/>
    </location>
</feature>
<organism evidence="3 4">
    <name type="scientific">Stylophora pistillata</name>
    <name type="common">Smooth cauliflower coral</name>
    <dbReference type="NCBI Taxonomy" id="50429"/>
    <lineage>
        <taxon>Eukaryota</taxon>
        <taxon>Metazoa</taxon>
        <taxon>Cnidaria</taxon>
        <taxon>Anthozoa</taxon>
        <taxon>Hexacorallia</taxon>
        <taxon>Scleractinia</taxon>
        <taxon>Astrocoeniina</taxon>
        <taxon>Pocilloporidae</taxon>
        <taxon>Stylophora</taxon>
    </lineage>
</organism>
<dbReference type="OrthoDB" id="6006301at2759"/>
<dbReference type="STRING" id="50429.A0A2B4RJY6"/>
<comment type="caution">
    <text evidence="3">The sequence shown here is derived from an EMBL/GenBank/DDBJ whole genome shotgun (WGS) entry which is preliminary data.</text>
</comment>
<dbReference type="Proteomes" id="UP000225706">
    <property type="component" value="Unassembled WGS sequence"/>
</dbReference>
<feature type="region of interest" description="Disordered" evidence="2">
    <location>
        <begin position="1"/>
        <end position="40"/>
    </location>
</feature>
<proteinExistence type="predicted"/>
<keyword evidence="1" id="KW-0175">Coiled coil</keyword>
<dbReference type="EMBL" id="LSMT01000526">
    <property type="protein sequence ID" value="PFX16677.1"/>
    <property type="molecule type" value="Genomic_DNA"/>
</dbReference>